<protein>
    <submittedName>
        <fullName evidence="1">Uncharacterized protein</fullName>
    </submittedName>
</protein>
<dbReference type="EMBL" id="KN822101">
    <property type="protein sequence ID" value="KIM57406.1"/>
    <property type="molecule type" value="Genomic_DNA"/>
</dbReference>
<sequence>MDVRKGQAHGWGGSSDRGTCCTCGKLLLGWQTGGSRRAHGHMRVLSKAPTTSIIVISERWCVFMGWRREHGIPSPLIAPMGTCAPVHFHQMNQLVDPFEEINRVALSFDQLHSNAWMQLSGAVVVPG</sequence>
<proteinExistence type="predicted"/>
<organism evidence="1 2">
    <name type="scientific">Scleroderma citrinum Foug A</name>
    <dbReference type="NCBI Taxonomy" id="1036808"/>
    <lineage>
        <taxon>Eukaryota</taxon>
        <taxon>Fungi</taxon>
        <taxon>Dikarya</taxon>
        <taxon>Basidiomycota</taxon>
        <taxon>Agaricomycotina</taxon>
        <taxon>Agaricomycetes</taxon>
        <taxon>Agaricomycetidae</taxon>
        <taxon>Boletales</taxon>
        <taxon>Sclerodermatineae</taxon>
        <taxon>Sclerodermataceae</taxon>
        <taxon>Scleroderma</taxon>
    </lineage>
</organism>
<dbReference type="Proteomes" id="UP000053989">
    <property type="component" value="Unassembled WGS sequence"/>
</dbReference>
<name>A0A0C3DMZ3_9AGAM</name>
<reference evidence="2" key="2">
    <citation type="submission" date="2015-01" db="EMBL/GenBank/DDBJ databases">
        <title>Evolutionary Origins and Diversification of the Mycorrhizal Mutualists.</title>
        <authorList>
            <consortium name="DOE Joint Genome Institute"/>
            <consortium name="Mycorrhizal Genomics Consortium"/>
            <person name="Kohler A."/>
            <person name="Kuo A."/>
            <person name="Nagy L.G."/>
            <person name="Floudas D."/>
            <person name="Copeland A."/>
            <person name="Barry K.W."/>
            <person name="Cichocki N."/>
            <person name="Veneault-Fourrey C."/>
            <person name="LaButti K."/>
            <person name="Lindquist E.A."/>
            <person name="Lipzen A."/>
            <person name="Lundell T."/>
            <person name="Morin E."/>
            <person name="Murat C."/>
            <person name="Riley R."/>
            <person name="Ohm R."/>
            <person name="Sun H."/>
            <person name="Tunlid A."/>
            <person name="Henrissat B."/>
            <person name="Grigoriev I.V."/>
            <person name="Hibbett D.S."/>
            <person name="Martin F."/>
        </authorList>
    </citation>
    <scope>NUCLEOTIDE SEQUENCE [LARGE SCALE GENOMIC DNA]</scope>
    <source>
        <strain evidence="2">Foug A</strain>
    </source>
</reference>
<evidence type="ECO:0000313" key="1">
    <source>
        <dbReference type="EMBL" id="KIM57406.1"/>
    </source>
</evidence>
<dbReference type="HOGENOM" id="CLU_1971823_0_0_1"/>
<reference evidence="1 2" key="1">
    <citation type="submission" date="2014-04" db="EMBL/GenBank/DDBJ databases">
        <authorList>
            <consortium name="DOE Joint Genome Institute"/>
            <person name="Kuo A."/>
            <person name="Kohler A."/>
            <person name="Nagy L.G."/>
            <person name="Floudas D."/>
            <person name="Copeland A."/>
            <person name="Barry K.W."/>
            <person name="Cichocki N."/>
            <person name="Veneault-Fourrey C."/>
            <person name="LaButti K."/>
            <person name="Lindquist E.A."/>
            <person name="Lipzen A."/>
            <person name="Lundell T."/>
            <person name="Morin E."/>
            <person name="Murat C."/>
            <person name="Sun H."/>
            <person name="Tunlid A."/>
            <person name="Henrissat B."/>
            <person name="Grigoriev I.V."/>
            <person name="Hibbett D.S."/>
            <person name="Martin F."/>
            <person name="Nordberg H.P."/>
            <person name="Cantor M.N."/>
            <person name="Hua S.X."/>
        </authorList>
    </citation>
    <scope>NUCLEOTIDE SEQUENCE [LARGE SCALE GENOMIC DNA]</scope>
    <source>
        <strain evidence="1 2">Foug A</strain>
    </source>
</reference>
<keyword evidence="2" id="KW-1185">Reference proteome</keyword>
<dbReference type="InParanoid" id="A0A0C3DMZ3"/>
<dbReference type="AlphaFoldDB" id="A0A0C3DMZ3"/>
<accession>A0A0C3DMZ3</accession>
<gene>
    <name evidence="1" type="ORF">SCLCIDRAFT_1219450</name>
</gene>
<evidence type="ECO:0000313" key="2">
    <source>
        <dbReference type="Proteomes" id="UP000053989"/>
    </source>
</evidence>